<feature type="transmembrane region" description="Helical" evidence="7">
    <location>
        <begin position="108"/>
        <end position="126"/>
    </location>
</feature>
<keyword evidence="5 7" id="KW-1133">Transmembrane helix</keyword>
<dbReference type="Gene3D" id="1.20.1250.20">
    <property type="entry name" value="MFS general substrate transporter like domains"/>
    <property type="match status" value="2"/>
</dbReference>
<evidence type="ECO:0000256" key="2">
    <source>
        <dbReference type="ARBA" id="ARBA00008335"/>
    </source>
</evidence>
<feature type="transmembrane region" description="Helical" evidence="7">
    <location>
        <begin position="208"/>
        <end position="231"/>
    </location>
</feature>
<dbReference type="PANTHER" id="PTHR23514">
    <property type="entry name" value="BYPASS OF STOP CODON PROTEIN 6"/>
    <property type="match status" value="1"/>
</dbReference>
<feature type="transmembrane region" description="Helical" evidence="7">
    <location>
        <begin position="308"/>
        <end position="331"/>
    </location>
</feature>
<dbReference type="EMBL" id="BNJF01000008">
    <property type="protein sequence ID" value="GHO50534.1"/>
    <property type="molecule type" value="Genomic_DNA"/>
</dbReference>
<dbReference type="RefSeq" id="WP_220199527.1">
    <property type="nucleotide sequence ID" value="NZ_BNJF01000008.1"/>
</dbReference>
<evidence type="ECO:0000256" key="5">
    <source>
        <dbReference type="ARBA" id="ARBA00022989"/>
    </source>
</evidence>
<dbReference type="Proteomes" id="UP000612362">
    <property type="component" value="Unassembled WGS sequence"/>
</dbReference>
<protein>
    <recommendedName>
        <fullName evidence="8">Major facilitator superfamily (MFS) profile domain-containing protein</fullName>
    </recommendedName>
</protein>
<feature type="transmembrane region" description="Helical" evidence="7">
    <location>
        <begin position="170"/>
        <end position="188"/>
    </location>
</feature>
<dbReference type="GO" id="GO:0022857">
    <property type="term" value="F:transmembrane transporter activity"/>
    <property type="evidence" value="ECO:0007669"/>
    <property type="project" value="InterPro"/>
</dbReference>
<feature type="transmembrane region" description="Helical" evidence="7">
    <location>
        <begin position="84"/>
        <end position="102"/>
    </location>
</feature>
<feature type="transmembrane region" description="Helical" evidence="7">
    <location>
        <begin position="251"/>
        <end position="272"/>
    </location>
</feature>
<feature type="transmembrane region" description="Helical" evidence="7">
    <location>
        <begin position="52"/>
        <end position="72"/>
    </location>
</feature>
<comment type="similarity">
    <text evidence="2">Belongs to the major facilitator superfamily.</text>
</comment>
<feature type="transmembrane region" description="Helical" evidence="7">
    <location>
        <begin position="338"/>
        <end position="361"/>
    </location>
</feature>
<dbReference type="InterPro" id="IPR036259">
    <property type="entry name" value="MFS_trans_sf"/>
</dbReference>
<evidence type="ECO:0000256" key="4">
    <source>
        <dbReference type="ARBA" id="ARBA00022692"/>
    </source>
</evidence>
<evidence type="ECO:0000256" key="1">
    <source>
        <dbReference type="ARBA" id="ARBA00004651"/>
    </source>
</evidence>
<feature type="transmembrane region" description="Helical" evidence="7">
    <location>
        <begin position="138"/>
        <end position="164"/>
    </location>
</feature>
<evidence type="ECO:0000313" key="9">
    <source>
        <dbReference type="EMBL" id="GHO50534.1"/>
    </source>
</evidence>
<evidence type="ECO:0000259" key="8">
    <source>
        <dbReference type="PROSITE" id="PS50850"/>
    </source>
</evidence>
<evidence type="ECO:0000256" key="7">
    <source>
        <dbReference type="SAM" id="Phobius"/>
    </source>
</evidence>
<feature type="domain" description="Major facilitator superfamily (MFS) profile" evidence="8">
    <location>
        <begin position="18"/>
        <end position="397"/>
    </location>
</feature>
<evidence type="ECO:0000256" key="3">
    <source>
        <dbReference type="ARBA" id="ARBA00022448"/>
    </source>
</evidence>
<accession>A0A8J3I6M6</accession>
<evidence type="ECO:0000313" key="10">
    <source>
        <dbReference type="Proteomes" id="UP000612362"/>
    </source>
</evidence>
<sequence length="397" mass="42554">MLKTRSSTPTRLSVSAKQIVCVCFVFLVIGLNDAASGVLIASIQAQYDVDKATVALTFLCGTTGFLIAALTSGPLRELLGTRRLLLLGMVFFLLGLAGLSLLPPFALFTLLLVPIGCGSGILEAVLNASIASLPRRTVLLTYLHASYGIGALLGPTFVSTWLVIGLPWNTVYTCWWVLGLLVLLGLALTFKMPLNGSKMEETKGEGNVLVATLHLPIAWIAALFLLLYVGLEVSLGSWCYSYLIEGRRLSPLLGGWANSGYWLGLVLGRMLLGGFIERVGEKRAIQSCGIGVVIGLLVAWLLPINIVVAIAFCWVGFCLGPIFSTIISLMAKYLSSRLLSSAIGFMTSVGSMGAAFFPWLAGNLIQHFSLSVLMPYAMMVAFLMLGSWLALQTHPQA</sequence>
<keyword evidence="10" id="KW-1185">Reference proteome</keyword>
<dbReference type="GO" id="GO:0005886">
    <property type="term" value="C:plasma membrane"/>
    <property type="evidence" value="ECO:0007669"/>
    <property type="project" value="UniProtKB-SubCell"/>
</dbReference>
<dbReference type="PROSITE" id="PS50850">
    <property type="entry name" value="MFS"/>
    <property type="match status" value="1"/>
</dbReference>
<dbReference type="InterPro" id="IPR051788">
    <property type="entry name" value="MFS_Transporter"/>
</dbReference>
<comment type="caution">
    <text evidence="9">The sequence shown here is derived from an EMBL/GenBank/DDBJ whole genome shotgun (WGS) entry which is preliminary data.</text>
</comment>
<dbReference type="InterPro" id="IPR011701">
    <property type="entry name" value="MFS"/>
</dbReference>
<proteinExistence type="inferred from homology"/>
<dbReference type="PANTHER" id="PTHR23514:SF3">
    <property type="entry name" value="BYPASS OF STOP CODON PROTEIN 6"/>
    <property type="match status" value="1"/>
</dbReference>
<evidence type="ECO:0000256" key="6">
    <source>
        <dbReference type="ARBA" id="ARBA00023136"/>
    </source>
</evidence>
<feature type="transmembrane region" description="Helical" evidence="7">
    <location>
        <begin position="373"/>
        <end position="391"/>
    </location>
</feature>
<reference evidence="9" key="1">
    <citation type="submission" date="2020-10" db="EMBL/GenBank/DDBJ databases">
        <title>Taxonomic study of unclassified bacteria belonging to the class Ktedonobacteria.</title>
        <authorList>
            <person name="Yabe S."/>
            <person name="Wang C.M."/>
            <person name="Zheng Y."/>
            <person name="Sakai Y."/>
            <person name="Cavaletti L."/>
            <person name="Monciardini P."/>
            <person name="Donadio S."/>
        </authorList>
    </citation>
    <scope>NUCLEOTIDE SEQUENCE</scope>
    <source>
        <strain evidence="9">SOSP1-1</strain>
    </source>
</reference>
<dbReference type="AlphaFoldDB" id="A0A8J3I6M6"/>
<keyword evidence="4 7" id="KW-0812">Transmembrane</keyword>
<comment type="subcellular location">
    <subcellularLocation>
        <location evidence="1">Cell membrane</location>
        <topology evidence="1">Multi-pass membrane protein</topology>
    </subcellularLocation>
</comment>
<dbReference type="Pfam" id="PF07690">
    <property type="entry name" value="MFS_1"/>
    <property type="match status" value="1"/>
</dbReference>
<name>A0A8J3I6M6_9CHLR</name>
<organism evidence="9 10">
    <name type="scientific">Ktedonospora formicarum</name>
    <dbReference type="NCBI Taxonomy" id="2778364"/>
    <lineage>
        <taxon>Bacteria</taxon>
        <taxon>Bacillati</taxon>
        <taxon>Chloroflexota</taxon>
        <taxon>Ktedonobacteria</taxon>
        <taxon>Ktedonobacterales</taxon>
        <taxon>Ktedonobacteraceae</taxon>
        <taxon>Ktedonospora</taxon>
    </lineage>
</organism>
<keyword evidence="3" id="KW-0813">Transport</keyword>
<keyword evidence="6 7" id="KW-0472">Membrane</keyword>
<dbReference type="SUPFAM" id="SSF103473">
    <property type="entry name" value="MFS general substrate transporter"/>
    <property type="match status" value="1"/>
</dbReference>
<gene>
    <name evidence="9" type="ORF">KSX_86970</name>
</gene>
<dbReference type="InterPro" id="IPR020846">
    <property type="entry name" value="MFS_dom"/>
</dbReference>
<feature type="transmembrane region" description="Helical" evidence="7">
    <location>
        <begin position="284"/>
        <end position="302"/>
    </location>
</feature>